<gene>
    <name evidence="1" type="ORF">FVB9532_02874</name>
</gene>
<evidence type="ECO:0000313" key="2">
    <source>
        <dbReference type="Proteomes" id="UP000356253"/>
    </source>
</evidence>
<organism evidence="1 2">
    <name type="scientific">Mesonia oceanica</name>
    <dbReference type="NCBI Taxonomy" id="2687242"/>
    <lineage>
        <taxon>Bacteria</taxon>
        <taxon>Pseudomonadati</taxon>
        <taxon>Bacteroidota</taxon>
        <taxon>Flavobacteriia</taxon>
        <taxon>Flavobacteriales</taxon>
        <taxon>Flavobacteriaceae</taxon>
        <taxon>Mesonia</taxon>
    </lineage>
</organism>
<evidence type="ECO:0000313" key="1">
    <source>
        <dbReference type="EMBL" id="VVV01582.1"/>
    </source>
</evidence>
<sequence length="549" mass="64408">MLRVKVFFLFLFLGVQLMYSQSRKQCDSILSSAVEDIFKNEKYTSAILKLQHVKEVAQAQNFQKQHFLATNNIGVAYYQMLDYGNAIQYYLEAYQIAIESEDMNHEMSVLNNIAIVYASEENLEKAQEYFKKSFDIAQDIDNTNRISLYASNLAKINFELNKIQKAKAYIEITLANSNSDNKASEINALITEIRIYFQEGKYDKVITQSNLVLEEAKKYKLFESISEIQLILAKTYLEIEDIKKASQIIQKGIKNAPNNVYKVEFYEQKSLLAFKTNNIQDIFKAKDSIVKLKDFIYRSKNQEILEHSQLKFELAASHHDLEINKEKSANQRLIYKLITVSLVFILISLLWAFYKRNQADKNKRELVERNLQIADLELEKEKQKAEILNQEYKEKELRNELDKKKLTHEIEQKNKKLSAKILFQSTRNEMIEEIINKISKLPQINENKSTQTYINELKFHLKEDTKWEEFNDNFQNVNNEFLAKLKELHPNLNANDIRFLSFVYLNLSNKEIASLLNITPNTCRKRKERLSKKMGLTSGKILFDYLSKL</sequence>
<dbReference type="Proteomes" id="UP000356253">
    <property type="component" value="Unassembled WGS sequence"/>
</dbReference>
<protein>
    <submittedName>
        <fullName evidence="1">Uncharacterized protein</fullName>
    </submittedName>
</protein>
<proteinExistence type="predicted"/>
<accession>A0AC61YAP9</accession>
<name>A0AC61YAP9_9FLAO</name>
<dbReference type="EMBL" id="CABVMM010000011">
    <property type="protein sequence ID" value="VVV01582.1"/>
    <property type="molecule type" value="Genomic_DNA"/>
</dbReference>
<reference evidence="1" key="1">
    <citation type="submission" date="2019-09" db="EMBL/GenBank/DDBJ databases">
        <authorList>
            <person name="Rodrigo-Torres L."/>
            <person name="Arahal R. D."/>
            <person name="Lucena T."/>
        </authorList>
    </citation>
    <scope>NUCLEOTIDE SEQUENCE</scope>
    <source>
        <strain evidence="1">ISS653</strain>
    </source>
</reference>
<keyword evidence="2" id="KW-1185">Reference proteome</keyword>
<comment type="caution">
    <text evidence="1">The sequence shown here is derived from an EMBL/GenBank/DDBJ whole genome shotgun (WGS) entry which is preliminary data.</text>
</comment>